<dbReference type="Gene3D" id="3.90.1170.30">
    <property type="entry name" value="Pyrimidine nucleoside phosphorylase-like, C-terminal domain"/>
    <property type="match status" value="1"/>
</dbReference>
<dbReference type="GO" id="GO:0005829">
    <property type="term" value="C:cytosol"/>
    <property type="evidence" value="ECO:0007669"/>
    <property type="project" value="TreeGrafter"/>
</dbReference>
<protein>
    <recommendedName>
        <fullName evidence="4">Putative thymidine phosphorylase</fullName>
        <ecNumber evidence="4">2.4.2.4</ecNumber>
    </recommendedName>
    <alternativeName>
        <fullName evidence="4">TdRPase</fullName>
    </alternativeName>
</protein>
<dbReference type="InterPro" id="IPR036566">
    <property type="entry name" value="PYNP-like_C_sf"/>
</dbReference>
<dbReference type="SMART" id="SM00941">
    <property type="entry name" value="PYNP_C"/>
    <property type="match status" value="1"/>
</dbReference>
<dbReference type="InterPro" id="IPR036320">
    <property type="entry name" value="Glycosyl_Trfase_fam3_N_dom_sf"/>
</dbReference>
<evidence type="ECO:0000256" key="2">
    <source>
        <dbReference type="ARBA" id="ARBA00022679"/>
    </source>
</evidence>
<dbReference type="NCBIfam" id="TIGR02645">
    <property type="entry name" value="ARCH_P_rylase"/>
    <property type="match status" value="1"/>
</dbReference>
<evidence type="ECO:0000256" key="4">
    <source>
        <dbReference type="HAMAP-Rule" id="MF_00703"/>
    </source>
</evidence>
<dbReference type="NCBIfam" id="NF003338">
    <property type="entry name" value="PRK04350.1"/>
    <property type="match status" value="1"/>
</dbReference>
<evidence type="ECO:0000313" key="6">
    <source>
        <dbReference type="EMBL" id="SBP89352.1"/>
    </source>
</evidence>
<proteinExistence type="inferred from homology"/>
<dbReference type="InterPro" id="IPR000312">
    <property type="entry name" value="Glycosyl_Trfase_fam3"/>
</dbReference>
<keyword evidence="7" id="KW-1185">Reference proteome</keyword>
<dbReference type="SUPFAM" id="SSF47648">
    <property type="entry name" value="Nucleoside phosphorylase/phosphoribosyltransferase N-terminal domain"/>
    <property type="match status" value="1"/>
</dbReference>
<comment type="catalytic activity">
    <reaction evidence="3 4">
        <text>thymidine + phosphate = 2-deoxy-alpha-D-ribose 1-phosphate + thymine</text>
        <dbReference type="Rhea" id="RHEA:16037"/>
        <dbReference type="ChEBI" id="CHEBI:17748"/>
        <dbReference type="ChEBI" id="CHEBI:17821"/>
        <dbReference type="ChEBI" id="CHEBI:43474"/>
        <dbReference type="ChEBI" id="CHEBI:57259"/>
        <dbReference type="EC" id="2.4.2.4"/>
    </reaction>
</comment>
<reference evidence="6 7" key="1">
    <citation type="submission" date="2016-06" db="EMBL/GenBank/DDBJ databases">
        <authorList>
            <person name="Kjaerup R.B."/>
            <person name="Dalgaard T.S."/>
            <person name="Juul-Madsen H.R."/>
        </authorList>
    </citation>
    <scope>NUCLEOTIDE SEQUENCE [LARGE SCALE GENOMIC DNA]</scope>
    <source>
        <strain evidence="6 7">DSM 16361</strain>
    </source>
</reference>
<dbReference type="InterPro" id="IPR035902">
    <property type="entry name" value="Nuc_phospho_transferase"/>
</dbReference>
<dbReference type="HAMAP" id="MF_00703">
    <property type="entry name" value="Thymid_phosp_2"/>
    <property type="match status" value="1"/>
</dbReference>
<dbReference type="Proteomes" id="UP000214566">
    <property type="component" value="Unassembled WGS sequence"/>
</dbReference>
<dbReference type="PANTHER" id="PTHR10515:SF0">
    <property type="entry name" value="THYMIDINE PHOSPHORYLASE"/>
    <property type="match status" value="1"/>
</dbReference>
<evidence type="ECO:0000256" key="3">
    <source>
        <dbReference type="ARBA" id="ARBA00048550"/>
    </source>
</evidence>
<dbReference type="PROSITE" id="PS00647">
    <property type="entry name" value="THYMID_PHOSPHORYLASE"/>
    <property type="match status" value="1"/>
</dbReference>
<sequence length="515" mass="54181">MKTLAPVPAVAASAPAEPFTLRPRRLGIDTHHEPVVVLRADSPVCRAEGFEAHARIEVLGVSRSIVATLNILTAGDLIGPDEVGLSESAWRRLDPAAGERLRFRHAQPSDSMSHVRGKIYGEHLSENQFDAIIGDIVAGRLSNVEIAAFLAACAGGRMSTAEVTSLTRAMVHTGSRMSWPHAVVVDKHCIGGLPGNRTTPIVVSIATALGLVMPKTSSRAITSPAGTADTVETMTRVDLGLDDMRRVVEAEGGCMVWGGAMNMSPADDLLIRVERTLDLDSEGQLVASVLSKKAAAGSTHVVIDIPTGPTAKVRSHAEAQSLLRALQLTGHAIGLQLHGLVTDGGQPVGRGVGPALEAHDVLAVLQNRAEAPADLRQRALLIAAAVVEIGGLAEGQAAHDMAHAALADGRAWRKFQAICQAQGGLCEPGVAAYRHPVEASRDGRVASIDNRLLARAAKLAGAPHAKTAGLWLGVHVGDRIGHGQPLFVLHAESRGELDYALDFVHRHPGIIHLES</sequence>
<comment type="similarity">
    <text evidence="4">Belongs to the thymidine/pyrimidine-nucleoside phosphorylase family. Type 2 subfamily.</text>
</comment>
<dbReference type="Pfam" id="PF00591">
    <property type="entry name" value="Glycos_transf_3"/>
    <property type="match status" value="1"/>
</dbReference>
<dbReference type="PANTHER" id="PTHR10515">
    <property type="entry name" value="THYMIDINE PHOSPHORYLASE"/>
    <property type="match status" value="1"/>
</dbReference>
<keyword evidence="2 4" id="KW-0808">Transferase</keyword>
<dbReference type="InterPro" id="IPR017872">
    <property type="entry name" value="Pyrmidine_PPase_CS"/>
</dbReference>
<dbReference type="InterPro" id="IPR013102">
    <property type="entry name" value="PYNP_C"/>
</dbReference>
<organism evidence="6 7">
    <name type="scientific">Thiomonas delicata</name>
    <name type="common">Thiomonas cuprina</name>
    <dbReference type="NCBI Taxonomy" id="364030"/>
    <lineage>
        <taxon>Bacteria</taxon>
        <taxon>Pseudomonadati</taxon>
        <taxon>Pseudomonadota</taxon>
        <taxon>Betaproteobacteria</taxon>
        <taxon>Burkholderiales</taxon>
        <taxon>Thiomonas</taxon>
    </lineage>
</organism>
<dbReference type="GO" id="GO:0006213">
    <property type="term" value="P:pyrimidine nucleoside metabolic process"/>
    <property type="evidence" value="ECO:0007669"/>
    <property type="project" value="InterPro"/>
</dbReference>
<dbReference type="Gene3D" id="1.20.970.50">
    <property type="match status" value="1"/>
</dbReference>
<dbReference type="InterPro" id="IPR028579">
    <property type="entry name" value="Thym_Pase_Put"/>
</dbReference>
<name>A0A238D858_THIDL</name>
<dbReference type="EC" id="2.4.2.4" evidence="4"/>
<dbReference type="RefSeq" id="WP_094161443.1">
    <property type="nucleotide sequence ID" value="NZ_LT592171.1"/>
</dbReference>
<dbReference type="SUPFAM" id="SSF54680">
    <property type="entry name" value="Pyrimidine nucleoside phosphorylase C-terminal domain"/>
    <property type="match status" value="1"/>
</dbReference>
<gene>
    <name evidence="6" type="ORF">THIARS_70972</name>
</gene>
<dbReference type="Pfam" id="PF07831">
    <property type="entry name" value="PYNP_C"/>
    <property type="match status" value="1"/>
</dbReference>
<dbReference type="GO" id="GO:0004645">
    <property type="term" value="F:1,4-alpha-oligoglucan phosphorylase activity"/>
    <property type="evidence" value="ECO:0007669"/>
    <property type="project" value="InterPro"/>
</dbReference>
<evidence type="ECO:0000313" key="7">
    <source>
        <dbReference type="Proteomes" id="UP000214566"/>
    </source>
</evidence>
<dbReference type="SUPFAM" id="SSF52418">
    <property type="entry name" value="Nucleoside phosphorylase/phosphoribosyltransferase catalytic domain"/>
    <property type="match status" value="1"/>
</dbReference>
<keyword evidence="1 4" id="KW-0328">Glycosyltransferase</keyword>
<dbReference type="Pfam" id="PF02885">
    <property type="entry name" value="Glycos_trans_3N"/>
    <property type="match status" value="1"/>
</dbReference>
<dbReference type="GO" id="GO:0006206">
    <property type="term" value="P:pyrimidine nucleobase metabolic process"/>
    <property type="evidence" value="ECO:0007669"/>
    <property type="project" value="InterPro"/>
</dbReference>
<dbReference type="EMBL" id="FLMQ01000056">
    <property type="protein sequence ID" value="SBP89352.1"/>
    <property type="molecule type" value="Genomic_DNA"/>
</dbReference>
<accession>A0A238D858</accession>
<dbReference type="GO" id="GO:0009032">
    <property type="term" value="F:thymidine phosphorylase activity"/>
    <property type="evidence" value="ECO:0007669"/>
    <property type="project" value="UniProtKB-UniRule"/>
</dbReference>
<dbReference type="OrthoDB" id="341217at2"/>
<evidence type="ECO:0000256" key="1">
    <source>
        <dbReference type="ARBA" id="ARBA00022676"/>
    </source>
</evidence>
<dbReference type="Gene3D" id="3.40.1030.10">
    <property type="entry name" value="Nucleoside phosphorylase/phosphoribosyltransferase catalytic domain"/>
    <property type="match status" value="1"/>
</dbReference>
<dbReference type="AlphaFoldDB" id="A0A238D858"/>
<evidence type="ECO:0000259" key="5">
    <source>
        <dbReference type="SMART" id="SM00941"/>
    </source>
</evidence>
<dbReference type="InterPro" id="IPR013466">
    <property type="entry name" value="Thymidine/AMP_Pase"/>
</dbReference>
<feature type="domain" description="Pyrimidine nucleoside phosphorylase C-terminal" evidence="5">
    <location>
        <begin position="444"/>
        <end position="511"/>
    </location>
</feature>
<dbReference type="InterPro" id="IPR000053">
    <property type="entry name" value="Thymidine/pyrmidine_PPase"/>
</dbReference>
<dbReference type="InterPro" id="IPR017459">
    <property type="entry name" value="Glycosyl_Trfase_fam3_N_dom"/>
</dbReference>